<dbReference type="PANTHER" id="PTHR42815">
    <property type="entry name" value="FAD-BINDING, PUTATIVE (AFU_ORTHOLOGUE AFUA_6G07600)-RELATED"/>
    <property type="match status" value="1"/>
</dbReference>
<feature type="domain" description="Pyridoxamine 5'-phosphate oxidase N-terminal" evidence="1">
    <location>
        <begin position="33"/>
        <end position="164"/>
    </location>
</feature>
<keyword evidence="3" id="KW-1185">Reference proteome</keyword>
<organism evidence="2 3">
    <name type="scientific">Laceyella putida</name>
    <dbReference type="NCBI Taxonomy" id="110101"/>
    <lineage>
        <taxon>Bacteria</taxon>
        <taxon>Bacillati</taxon>
        <taxon>Bacillota</taxon>
        <taxon>Bacilli</taxon>
        <taxon>Bacillales</taxon>
        <taxon>Thermoactinomycetaceae</taxon>
        <taxon>Laceyella</taxon>
    </lineage>
</organism>
<sequence length="234" mass="26429">MMGSEGERKLQVKYGSEKRAAAFYNNQMLDRLTPIMREFIAKQEMMFVATADRHGNCDMSFRAGVPGFIRVIDEQTVIYPEYRGNGVYASLGNIIENPHIGLLLIDFFENKIGLHINGEAVIIENEELPACTEVPKAVAAELQAREKRAERWVLVKVDEAYIHCSKHIPLLRKVETETHWGTDDVKLKGGDFFGAKSFKQDAPVAQVARVARVGQVTPFGIRRKIKALLLNKER</sequence>
<dbReference type="InterPro" id="IPR012349">
    <property type="entry name" value="Split_barrel_FMN-bd"/>
</dbReference>
<evidence type="ECO:0000313" key="2">
    <source>
        <dbReference type="EMBL" id="MFC7439830.1"/>
    </source>
</evidence>
<protein>
    <submittedName>
        <fullName evidence="2">Pyridoxamine 5'-phosphate oxidase family protein</fullName>
    </submittedName>
</protein>
<dbReference type="RefSeq" id="WP_379863018.1">
    <property type="nucleotide sequence ID" value="NZ_JBHTBW010000005.1"/>
</dbReference>
<dbReference type="EMBL" id="JBHTBW010000005">
    <property type="protein sequence ID" value="MFC7439830.1"/>
    <property type="molecule type" value="Genomic_DNA"/>
</dbReference>
<dbReference type="PANTHER" id="PTHR42815:SF2">
    <property type="entry name" value="FAD-BINDING, PUTATIVE (AFU_ORTHOLOGUE AFUA_6G07600)-RELATED"/>
    <property type="match status" value="1"/>
</dbReference>
<dbReference type="InterPro" id="IPR011576">
    <property type="entry name" value="Pyridox_Oxase_N"/>
</dbReference>
<dbReference type="Pfam" id="PF01243">
    <property type="entry name" value="PNPOx_N"/>
    <property type="match status" value="1"/>
</dbReference>
<dbReference type="SUPFAM" id="SSF50475">
    <property type="entry name" value="FMN-binding split barrel"/>
    <property type="match status" value="1"/>
</dbReference>
<comment type="caution">
    <text evidence="2">The sequence shown here is derived from an EMBL/GenBank/DDBJ whole genome shotgun (WGS) entry which is preliminary data.</text>
</comment>
<evidence type="ECO:0000313" key="3">
    <source>
        <dbReference type="Proteomes" id="UP001596500"/>
    </source>
</evidence>
<name>A0ABW2RFW7_9BACL</name>
<proteinExistence type="predicted"/>
<dbReference type="Proteomes" id="UP001596500">
    <property type="component" value="Unassembled WGS sequence"/>
</dbReference>
<evidence type="ECO:0000259" key="1">
    <source>
        <dbReference type="Pfam" id="PF01243"/>
    </source>
</evidence>
<accession>A0ABW2RFW7</accession>
<reference evidence="3" key="1">
    <citation type="journal article" date="2019" name="Int. J. Syst. Evol. Microbiol.">
        <title>The Global Catalogue of Microorganisms (GCM) 10K type strain sequencing project: providing services to taxonomists for standard genome sequencing and annotation.</title>
        <authorList>
            <consortium name="The Broad Institute Genomics Platform"/>
            <consortium name="The Broad Institute Genome Sequencing Center for Infectious Disease"/>
            <person name="Wu L."/>
            <person name="Ma J."/>
        </authorList>
    </citation>
    <scope>NUCLEOTIDE SEQUENCE [LARGE SCALE GENOMIC DNA]</scope>
    <source>
        <strain evidence="3">CGMCC 1.12942</strain>
    </source>
</reference>
<gene>
    <name evidence="2" type="ORF">ACFQNG_01445</name>
</gene>
<dbReference type="Gene3D" id="2.30.110.10">
    <property type="entry name" value="Electron Transport, Fmn-binding Protein, Chain A"/>
    <property type="match status" value="1"/>
</dbReference>